<dbReference type="Pfam" id="PF07955">
    <property type="entry name" value="DUF1687"/>
    <property type="match status" value="1"/>
</dbReference>
<dbReference type="PANTHER" id="PTHR30041">
    <property type="entry name" value="ARSENATE REDUCTASE"/>
    <property type="match status" value="1"/>
</dbReference>
<protein>
    <recommendedName>
        <fullName evidence="3">Arsenate reductase</fullName>
    </recommendedName>
</protein>
<dbReference type="PANTHER" id="PTHR30041:SF4">
    <property type="entry name" value="ARSENATE REDUCTASE"/>
    <property type="match status" value="1"/>
</dbReference>
<reference evidence="1" key="1">
    <citation type="journal article" date="2020" name="Fungal Divers.">
        <title>Resolving the Mortierellaceae phylogeny through synthesis of multi-gene phylogenetics and phylogenomics.</title>
        <authorList>
            <person name="Vandepol N."/>
            <person name="Liber J."/>
            <person name="Desiro A."/>
            <person name="Na H."/>
            <person name="Kennedy M."/>
            <person name="Barry K."/>
            <person name="Grigoriev I.V."/>
            <person name="Miller A.N."/>
            <person name="O'Donnell K."/>
            <person name="Stajich J.E."/>
            <person name="Bonito G."/>
        </authorList>
    </citation>
    <scope>NUCLEOTIDE SEQUENCE</scope>
    <source>
        <strain evidence="1">CK1249</strain>
    </source>
</reference>
<dbReference type="PROSITE" id="PS51353">
    <property type="entry name" value="ARSC"/>
    <property type="match status" value="1"/>
</dbReference>
<dbReference type="EMBL" id="JAAAHY010000061">
    <property type="protein sequence ID" value="KAF9967728.1"/>
    <property type="molecule type" value="Genomic_DNA"/>
</dbReference>
<name>A0A9P6JDI3_MORAP</name>
<accession>A0A9P6JDI3</accession>
<comment type="caution">
    <text evidence="1">The sequence shown here is derived from an EMBL/GenBank/DDBJ whole genome shotgun (WGS) entry which is preliminary data.</text>
</comment>
<sequence>MSAAARTITFFHNPRCSTSRNAAKLLEAETDSKSFHIDTIEYLKHPLTKEQVKDILGFLDAEHNPAVFDEFLRKDAPKAQTVEQVQEIIANDPALMQRPLVVDWNSKKAVIGRPAEAVLDIVKDI</sequence>
<dbReference type="SUPFAM" id="SSF52833">
    <property type="entry name" value="Thioredoxin-like"/>
    <property type="match status" value="1"/>
</dbReference>
<dbReference type="Proteomes" id="UP000738359">
    <property type="component" value="Unassembled WGS sequence"/>
</dbReference>
<dbReference type="InterPro" id="IPR012882">
    <property type="entry name" value="Fmp46"/>
</dbReference>
<dbReference type="AlphaFoldDB" id="A0A9P6JDI3"/>
<evidence type="ECO:0000313" key="2">
    <source>
        <dbReference type="Proteomes" id="UP000738359"/>
    </source>
</evidence>
<dbReference type="OrthoDB" id="59229at2759"/>
<dbReference type="Gene3D" id="3.40.30.10">
    <property type="entry name" value="Glutaredoxin"/>
    <property type="match status" value="1"/>
</dbReference>
<dbReference type="InterPro" id="IPR036249">
    <property type="entry name" value="Thioredoxin-like_sf"/>
</dbReference>
<gene>
    <name evidence="1" type="ORF">BGZ70_008476</name>
</gene>
<evidence type="ECO:0008006" key="3">
    <source>
        <dbReference type="Google" id="ProtNLM"/>
    </source>
</evidence>
<proteinExistence type="predicted"/>
<dbReference type="InterPro" id="IPR006660">
    <property type="entry name" value="Arsenate_reductase-like"/>
</dbReference>
<evidence type="ECO:0000313" key="1">
    <source>
        <dbReference type="EMBL" id="KAF9967728.1"/>
    </source>
</evidence>
<keyword evidence="2" id="KW-1185">Reference proteome</keyword>
<organism evidence="1 2">
    <name type="scientific">Mortierella alpina</name>
    <name type="common">Oleaginous fungus</name>
    <name type="synonym">Mortierella renispora</name>
    <dbReference type="NCBI Taxonomy" id="64518"/>
    <lineage>
        <taxon>Eukaryota</taxon>
        <taxon>Fungi</taxon>
        <taxon>Fungi incertae sedis</taxon>
        <taxon>Mucoromycota</taxon>
        <taxon>Mortierellomycotina</taxon>
        <taxon>Mortierellomycetes</taxon>
        <taxon>Mortierellales</taxon>
        <taxon>Mortierellaceae</taxon>
        <taxon>Mortierella</taxon>
    </lineage>
</organism>